<proteinExistence type="predicted"/>
<keyword evidence="3" id="KW-1185">Reference proteome</keyword>
<sequence length="115" mass="13200">MCGQVLMLITIYSTSSQPPPEAVAFKRMVEMWTKPPYARIMEQPRENYLTTCSTELMKCYDIIPLKTPVCAAAASNLVTKGTNKKMFLTICDMHYTNCKENRRLWSYLKDDDGDC</sequence>
<dbReference type="Proteomes" id="UP000837857">
    <property type="component" value="Chromosome 26"/>
</dbReference>
<name>A0ABN8IJI5_9NEOP</name>
<accession>A0ABN8IJI5</accession>
<protein>
    <submittedName>
        <fullName evidence="2">Uncharacterized protein</fullName>
    </submittedName>
</protein>
<feature type="chain" id="PRO_5046412376" evidence="1">
    <location>
        <begin position="17"/>
        <end position="115"/>
    </location>
</feature>
<evidence type="ECO:0000256" key="1">
    <source>
        <dbReference type="SAM" id="SignalP"/>
    </source>
</evidence>
<evidence type="ECO:0000313" key="3">
    <source>
        <dbReference type="Proteomes" id="UP000837857"/>
    </source>
</evidence>
<gene>
    <name evidence="2" type="ORF">IPOD504_LOCUS10914</name>
</gene>
<keyword evidence="1" id="KW-0732">Signal</keyword>
<evidence type="ECO:0000313" key="2">
    <source>
        <dbReference type="EMBL" id="CAH2059536.1"/>
    </source>
</evidence>
<dbReference type="EMBL" id="OW152838">
    <property type="protein sequence ID" value="CAH2059536.1"/>
    <property type="molecule type" value="Genomic_DNA"/>
</dbReference>
<organism evidence="2 3">
    <name type="scientific">Iphiclides podalirius</name>
    <name type="common">scarce swallowtail</name>
    <dbReference type="NCBI Taxonomy" id="110791"/>
    <lineage>
        <taxon>Eukaryota</taxon>
        <taxon>Metazoa</taxon>
        <taxon>Ecdysozoa</taxon>
        <taxon>Arthropoda</taxon>
        <taxon>Hexapoda</taxon>
        <taxon>Insecta</taxon>
        <taxon>Pterygota</taxon>
        <taxon>Neoptera</taxon>
        <taxon>Endopterygota</taxon>
        <taxon>Lepidoptera</taxon>
        <taxon>Glossata</taxon>
        <taxon>Ditrysia</taxon>
        <taxon>Papilionoidea</taxon>
        <taxon>Papilionidae</taxon>
        <taxon>Papilioninae</taxon>
        <taxon>Iphiclides</taxon>
    </lineage>
</organism>
<feature type="non-terminal residue" evidence="2">
    <location>
        <position position="115"/>
    </location>
</feature>
<feature type="signal peptide" evidence="1">
    <location>
        <begin position="1"/>
        <end position="16"/>
    </location>
</feature>
<reference evidence="2" key="1">
    <citation type="submission" date="2022-03" db="EMBL/GenBank/DDBJ databases">
        <authorList>
            <person name="Martin H S."/>
        </authorList>
    </citation>
    <scope>NUCLEOTIDE SEQUENCE</scope>
</reference>